<protein>
    <submittedName>
        <fullName evidence="12">Integrase</fullName>
    </submittedName>
</protein>
<dbReference type="Pfam" id="PF00589">
    <property type="entry name" value="Phage_integrase"/>
    <property type="match status" value="1"/>
</dbReference>
<dbReference type="PROSITE" id="PS51898">
    <property type="entry name" value="TYR_RECOMBINASE"/>
    <property type="match status" value="1"/>
</dbReference>
<evidence type="ECO:0000256" key="5">
    <source>
        <dbReference type="ARBA" id="ARBA00022908"/>
    </source>
</evidence>
<dbReference type="GO" id="GO:0015074">
    <property type="term" value="P:DNA integration"/>
    <property type="evidence" value="ECO:0007669"/>
    <property type="project" value="UniProtKB-KW"/>
</dbReference>
<keyword evidence="2" id="KW-0963">Cytoplasm</keyword>
<dbReference type="PANTHER" id="PTHR30349">
    <property type="entry name" value="PHAGE INTEGRASE-RELATED"/>
    <property type="match status" value="1"/>
</dbReference>
<keyword evidence="6 9" id="KW-0238">DNA-binding</keyword>
<dbReference type="GO" id="GO:0003677">
    <property type="term" value="F:DNA binding"/>
    <property type="evidence" value="ECO:0007669"/>
    <property type="project" value="UniProtKB-UniRule"/>
</dbReference>
<dbReference type="InterPro" id="IPR002104">
    <property type="entry name" value="Integrase_catalytic"/>
</dbReference>
<sequence>MADYTKEVSNKLNIKLREEIKELPSFANAFFRGITNNTSIKTRIAYAMDLKIFFEYLIENHPLFSHLKDIKDISLSDLDNIKAVDLEDFTEYLSYYTKEHYKNENSKVQLSNSNRGKMRKLSTLRSFYKYYFKKEMIKTNPTVLVDLPKNYEKPIIRLEPNEVANLLDEIESGKSLTPAQLKYHNKTKVRDLAIVTLLVGTGIRISECVGLNVNDVDFDNDSFVVTRKGGNKTILYMPEEVREALLRYLKETRDKIDTEESALFLSLQNKRMTQSSIQKMLKKYTKIVVPLKNISPHKLRSTYGTNLYKETGDIYLVADVLGHKDVNTTKKHYAAIEEERRKIAARVTKLRDD</sequence>
<keyword evidence="3" id="KW-0132">Cell division</keyword>
<keyword evidence="8" id="KW-0131">Cell cycle</keyword>
<evidence type="ECO:0000256" key="2">
    <source>
        <dbReference type="ARBA" id="ARBA00022490"/>
    </source>
</evidence>
<gene>
    <name evidence="12" type="ORF">DW687_06285</name>
</gene>
<evidence type="ECO:0000313" key="13">
    <source>
        <dbReference type="Proteomes" id="UP000261212"/>
    </source>
</evidence>
<dbReference type="GO" id="GO:0006310">
    <property type="term" value="P:DNA recombination"/>
    <property type="evidence" value="ECO:0007669"/>
    <property type="project" value="UniProtKB-KW"/>
</dbReference>
<evidence type="ECO:0000256" key="9">
    <source>
        <dbReference type="PROSITE-ProRule" id="PRU01248"/>
    </source>
</evidence>
<evidence type="ECO:0000256" key="4">
    <source>
        <dbReference type="ARBA" id="ARBA00022829"/>
    </source>
</evidence>
<evidence type="ECO:0000256" key="1">
    <source>
        <dbReference type="ARBA" id="ARBA00004496"/>
    </source>
</evidence>
<comment type="subcellular location">
    <subcellularLocation>
        <location evidence="1">Cytoplasm</location>
    </subcellularLocation>
</comment>
<dbReference type="Proteomes" id="UP000261212">
    <property type="component" value="Unassembled WGS sequence"/>
</dbReference>
<dbReference type="Gene3D" id="1.10.150.130">
    <property type="match status" value="1"/>
</dbReference>
<evidence type="ECO:0000256" key="3">
    <source>
        <dbReference type="ARBA" id="ARBA00022618"/>
    </source>
</evidence>
<dbReference type="GO" id="GO:0007059">
    <property type="term" value="P:chromosome segregation"/>
    <property type="evidence" value="ECO:0007669"/>
    <property type="project" value="UniProtKB-KW"/>
</dbReference>
<dbReference type="InterPro" id="IPR050090">
    <property type="entry name" value="Tyrosine_recombinase_XerCD"/>
</dbReference>
<dbReference type="InterPro" id="IPR010998">
    <property type="entry name" value="Integrase_recombinase_N"/>
</dbReference>
<dbReference type="Gene3D" id="1.10.443.10">
    <property type="entry name" value="Intergrase catalytic core"/>
    <property type="match status" value="1"/>
</dbReference>
<dbReference type="SUPFAM" id="SSF56349">
    <property type="entry name" value="DNA breaking-rejoining enzymes"/>
    <property type="match status" value="1"/>
</dbReference>
<dbReference type="RefSeq" id="WP_117532104.1">
    <property type="nucleotide sequence ID" value="NZ_QUSM01000003.1"/>
</dbReference>
<reference evidence="12 13" key="1">
    <citation type="submission" date="2018-08" db="EMBL/GenBank/DDBJ databases">
        <title>A genome reference for cultivated species of the human gut microbiota.</title>
        <authorList>
            <person name="Zou Y."/>
            <person name="Xue W."/>
            <person name="Luo G."/>
        </authorList>
    </citation>
    <scope>NUCLEOTIDE SEQUENCE [LARGE SCALE GENOMIC DNA]</scope>
    <source>
        <strain evidence="12 13">AM25-6</strain>
    </source>
</reference>
<proteinExistence type="predicted"/>
<name>A0A3E3DYK1_9FIRM</name>
<dbReference type="AlphaFoldDB" id="A0A3E3DYK1"/>
<dbReference type="InterPro" id="IPR044068">
    <property type="entry name" value="CB"/>
</dbReference>
<dbReference type="InterPro" id="IPR013762">
    <property type="entry name" value="Integrase-like_cat_sf"/>
</dbReference>
<evidence type="ECO:0000256" key="7">
    <source>
        <dbReference type="ARBA" id="ARBA00023172"/>
    </source>
</evidence>
<keyword evidence="7" id="KW-0233">DNA recombination</keyword>
<evidence type="ECO:0000259" key="11">
    <source>
        <dbReference type="PROSITE" id="PS51900"/>
    </source>
</evidence>
<dbReference type="GO" id="GO:0051301">
    <property type="term" value="P:cell division"/>
    <property type="evidence" value="ECO:0007669"/>
    <property type="project" value="UniProtKB-KW"/>
</dbReference>
<dbReference type="PANTHER" id="PTHR30349:SF77">
    <property type="entry name" value="TYROSINE RECOMBINASE XERC"/>
    <property type="match status" value="1"/>
</dbReference>
<keyword evidence="4" id="KW-0159">Chromosome partition</keyword>
<feature type="domain" description="Core-binding (CB)" evidence="11">
    <location>
        <begin position="21"/>
        <end position="132"/>
    </location>
</feature>
<comment type="caution">
    <text evidence="12">The sequence shown here is derived from an EMBL/GenBank/DDBJ whole genome shotgun (WGS) entry which is preliminary data.</text>
</comment>
<dbReference type="EMBL" id="QUSM01000003">
    <property type="protein sequence ID" value="RGD74371.1"/>
    <property type="molecule type" value="Genomic_DNA"/>
</dbReference>
<evidence type="ECO:0000313" key="12">
    <source>
        <dbReference type="EMBL" id="RGD74371.1"/>
    </source>
</evidence>
<dbReference type="GO" id="GO:0005737">
    <property type="term" value="C:cytoplasm"/>
    <property type="evidence" value="ECO:0007669"/>
    <property type="project" value="UniProtKB-SubCell"/>
</dbReference>
<organism evidence="12 13">
    <name type="scientific">Anaerofustis stercorihominis</name>
    <dbReference type="NCBI Taxonomy" id="214853"/>
    <lineage>
        <taxon>Bacteria</taxon>
        <taxon>Bacillati</taxon>
        <taxon>Bacillota</taxon>
        <taxon>Clostridia</taxon>
        <taxon>Eubacteriales</taxon>
        <taxon>Eubacteriaceae</taxon>
        <taxon>Anaerofustis</taxon>
    </lineage>
</organism>
<feature type="domain" description="Tyr recombinase" evidence="10">
    <location>
        <begin position="153"/>
        <end position="346"/>
    </location>
</feature>
<dbReference type="PROSITE" id="PS51900">
    <property type="entry name" value="CB"/>
    <property type="match status" value="1"/>
</dbReference>
<evidence type="ECO:0000256" key="8">
    <source>
        <dbReference type="ARBA" id="ARBA00023306"/>
    </source>
</evidence>
<keyword evidence="5" id="KW-0229">DNA integration</keyword>
<accession>A0A3E3DYK1</accession>
<dbReference type="InterPro" id="IPR011010">
    <property type="entry name" value="DNA_brk_join_enz"/>
</dbReference>
<evidence type="ECO:0000256" key="6">
    <source>
        <dbReference type="ARBA" id="ARBA00023125"/>
    </source>
</evidence>
<evidence type="ECO:0000259" key="10">
    <source>
        <dbReference type="PROSITE" id="PS51898"/>
    </source>
</evidence>